<dbReference type="AlphaFoldDB" id="A0A6J4CYI5"/>
<dbReference type="Proteomes" id="UP000509742">
    <property type="component" value="Chromosome"/>
</dbReference>
<dbReference type="RefSeq" id="WP_155729027.1">
    <property type="nucleotide sequence ID" value="NZ_AP019774.1"/>
</dbReference>
<organism evidence="2 3">
    <name type="scientific">Helicobacter suis</name>
    <dbReference type="NCBI Taxonomy" id="104628"/>
    <lineage>
        <taxon>Bacteria</taxon>
        <taxon>Pseudomonadati</taxon>
        <taxon>Campylobacterota</taxon>
        <taxon>Epsilonproteobacteria</taxon>
        <taxon>Campylobacterales</taxon>
        <taxon>Helicobacteraceae</taxon>
        <taxon>Helicobacter</taxon>
    </lineage>
</organism>
<accession>A0A6J4CYI5</accession>
<dbReference type="GeneID" id="56928436"/>
<reference evidence="2 3" key="1">
    <citation type="submission" date="2019-06" db="EMBL/GenBank/DDBJ databases">
        <title>Complete genome sequence of Helicobacter suis SNTW101c.</title>
        <authorList>
            <person name="Rimbara E."/>
            <person name="Suzuki M."/>
            <person name="Matsui H."/>
            <person name="Nakamura M."/>
            <person name="Mori S."/>
            <person name="Shibayama K."/>
        </authorList>
    </citation>
    <scope>NUCLEOTIDE SEQUENCE [LARGE SCALE GENOMIC DNA]</scope>
    <source>
        <strain evidence="2 3">SNTW101c</strain>
    </source>
</reference>
<dbReference type="Proteomes" id="UP000317935">
    <property type="component" value="Chromosome"/>
</dbReference>
<reference evidence="1 4" key="2">
    <citation type="submission" date="2020-04" db="EMBL/GenBank/DDBJ databases">
        <title>Genomic analysis of gastric non-Helicobacter pylori Helicobacters isolated in Japan.</title>
        <authorList>
            <person name="Suzuki M."/>
            <person name="Rimbara E."/>
        </authorList>
    </citation>
    <scope>NUCLEOTIDE SEQUENCE [LARGE SCALE GENOMIC DNA]</scope>
    <source>
        <strain evidence="1 4">NHP19-0020</strain>
    </source>
</reference>
<dbReference type="EMBL" id="AP023036">
    <property type="protein sequence ID" value="BCD46237.1"/>
    <property type="molecule type" value="Genomic_DNA"/>
</dbReference>
<evidence type="ECO:0000313" key="1">
    <source>
        <dbReference type="EMBL" id="BCD46237.1"/>
    </source>
</evidence>
<protein>
    <submittedName>
        <fullName evidence="2">Uncharacterized protein</fullName>
    </submittedName>
</protein>
<dbReference type="EMBL" id="AP019774">
    <property type="protein sequence ID" value="BCD70576.1"/>
    <property type="molecule type" value="Genomic_DNA"/>
</dbReference>
<dbReference type="OrthoDB" id="5329970at2"/>
<evidence type="ECO:0000313" key="2">
    <source>
        <dbReference type="EMBL" id="BCD70576.1"/>
    </source>
</evidence>
<evidence type="ECO:0000313" key="3">
    <source>
        <dbReference type="Proteomes" id="UP000317935"/>
    </source>
</evidence>
<evidence type="ECO:0000313" key="4">
    <source>
        <dbReference type="Proteomes" id="UP000509742"/>
    </source>
</evidence>
<gene>
    <name evidence="1" type="ORF">NHP190020_12760</name>
    <name evidence="2" type="ORF">SNTW_12210</name>
</gene>
<keyword evidence="4" id="KW-1185">Reference proteome</keyword>
<proteinExistence type="predicted"/>
<name>A0A6J4CYI5_9HELI</name>
<sequence>MLLEGINEALAEAFTLYFDDVPDFSLSLDTNTEIDEARQVQVYKALYDMGVEVD</sequence>